<accession>A0ABY0D9J4</accession>
<reference evidence="1 2" key="1">
    <citation type="submission" date="2018-10" db="EMBL/GenBank/DDBJ databases">
        <title>Bradyrhizobium sp. nov., isolated from effective nodules of peanut in China.</title>
        <authorList>
            <person name="Li Y."/>
        </authorList>
    </citation>
    <scope>NUCLEOTIDE SEQUENCE [LARGE SCALE GENOMIC DNA]</scope>
    <source>
        <strain evidence="1 2">CCBAU 51781</strain>
    </source>
</reference>
<evidence type="ECO:0000313" key="2">
    <source>
        <dbReference type="Proteomes" id="UP000289946"/>
    </source>
</evidence>
<sequence>MAAVREPTGRSVISFRGGCEPCDAPKNDLIVIAIAVSDLNAIEPFESDIIHFVGDRVVPVSSQAIDAGLIRK</sequence>
<name>A0ABY0D9J4_9BRAD</name>
<protein>
    <submittedName>
        <fullName evidence="1">Uncharacterized protein</fullName>
    </submittedName>
</protein>
<gene>
    <name evidence="1" type="ORF">EAS62_37095</name>
</gene>
<keyword evidence="2" id="KW-1185">Reference proteome</keyword>
<comment type="caution">
    <text evidence="1">The sequence shown here is derived from an EMBL/GenBank/DDBJ whole genome shotgun (WGS) entry which is preliminary data.</text>
</comment>
<dbReference type="EMBL" id="RDRA01000034">
    <property type="protein sequence ID" value="RXG86628.1"/>
    <property type="molecule type" value="Genomic_DNA"/>
</dbReference>
<organism evidence="1 2">
    <name type="scientific">Bradyrhizobium zhanjiangense</name>
    <dbReference type="NCBI Taxonomy" id="1325107"/>
    <lineage>
        <taxon>Bacteria</taxon>
        <taxon>Pseudomonadati</taxon>
        <taxon>Pseudomonadota</taxon>
        <taxon>Alphaproteobacteria</taxon>
        <taxon>Hyphomicrobiales</taxon>
        <taxon>Nitrobacteraceae</taxon>
        <taxon>Bradyrhizobium</taxon>
    </lineage>
</organism>
<dbReference type="Proteomes" id="UP000289946">
    <property type="component" value="Unassembled WGS sequence"/>
</dbReference>
<proteinExistence type="predicted"/>
<evidence type="ECO:0000313" key="1">
    <source>
        <dbReference type="EMBL" id="RXG86628.1"/>
    </source>
</evidence>